<dbReference type="Proteomes" id="UP000198863">
    <property type="component" value="Unassembled WGS sequence"/>
</dbReference>
<accession>A0A1G7MT65</accession>
<keyword evidence="2" id="KW-1185">Reference proteome</keyword>
<proteinExistence type="predicted"/>
<sequence>MPPPILTFVGHDLLPMDEGLYSWVDIKRFAIEENGSDHDLVATLLADRQYRDTYAESYRVEPAEQEEPFVHGPYWLHAIQPASFQSTDPASARATIQKWADDPEPPSSETHVILEKRVFPLLSVTPLYYLPDLRPDGQHDWGGVVGATGFHEFVAIDRPARSLVLVVASDD</sequence>
<dbReference type="EMBL" id="FNCF01000001">
    <property type="protein sequence ID" value="SDF65018.1"/>
    <property type="molecule type" value="Genomic_DNA"/>
</dbReference>
<reference evidence="2" key="1">
    <citation type="submission" date="2016-10" db="EMBL/GenBank/DDBJ databases">
        <authorList>
            <person name="Varghese N."/>
            <person name="Submissions S."/>
        </authorList>
    </citation>
    <scope>NUCLEOTIDE SEQUENCE [LARGE SCALE GENOMIC DNA]</scope>
    <source>
        <strain evidence="2">DSM 44526</strain>
    </source>
</reference>
<protein>
    <submittedName>
        <fullName evidence="1">Uncharacterized protein</fullName>
    </submittedName>
</protein>
<gene>
    <name evidence="1" type="ORF">SAMN05660324_0776</name>
</gene>
<organism evidence="1 2">
    <name type="scientific">Klenkia brasiliensis</name>
    <dbReference type="NCBI Taxonomy" id="333142"/>
    <lineage>
        <taxon>Bacteria</taxon>
        <taxon>Bacillati</taxon>
        <taxon>Actinomycetota</taxon>
        <taxon>Actinomycetes</taxon>
        <taxon>Geodermatophilales</taxon>
        <taxon>Geodermatophilaceae</taxon>
        <taxon>Klenkia</taxon>
    </lineage>
</organism>
<evidence type="ECO:0000313" key="2">
    <source>
        <dbReference type="Proteomes" id="UP000198863"/>
    </source>
</evidence>
<dbReference type="AlphaFoldDB" id="A0A1G7MT65"/>
<name>A0A1G7MT65_9ACTN</name>
<dbReference type="OrthoDB" id="4541031at2"/>
<evidence type="ECO:0000313" key="1">
    <source>
        <dbReference type="EMBL" id="SDF65018.1"/>
    </source>
</evidence>
<dbReference type="RefSeq" id="WP_131801394.1">
    <property type="nucleotide sequence ID" value="NZ_FNCF01000001.1"/>
</dbReference>